<organism evidence="1 2">
    <name type="scientific">Campylobacter lari (strain RM2100 / D67 / ATCC BAA-1060)</name>
    <dbReference type="NCBI Taxonomy" id="306263"/>
    <lineage>
        <taxon>Bacteria</taxon>
        <taxon>Pseudomonadati</taxon>
        <taxon>Campylobacterota</taxon>
        <taxon>Epsilonproteobacteria</taxon>
        <taxon>Campylobacterales</taxon>
        <taxon>Campylobacteraceae</taxon>
        <taxon>Campylobacter</taxon>
    </lineage>
</organism>
<evidence type="ECO:0000313" key="1">
    <source>
        <dbReference type="EMBL" id="ACM64168.1"/>
    </source>
</evidence>
<name>B9KC79_CAMLR</name>
<dbReference type="STRING" id="306263.Cla_0842"/>
<gene>
    <name evidence="1" type="ordered locus">Cla_0842</name>
</gene>
<keyword evidence="2" id="KW-1185">Reference proteome</keyword>
<sequence>MHNILEEISKNTKELNKDFDESLKVLKELYKNGVKLDDEQVKKNILEILENGNYKGEKGDAFTYEDFTPEQLQSLKGDSGAKGEDGKSAYEIWLNKEGNAGKSEDEFLASLKGEGVSKEELQPIVEEIVSNLPQKDAGFITSYELPNPDIKAEVGTLINYVNEEASTIYLCIRNQGKGSVWLDLFSKKKLANEEYTKIKFKVRTLSGQYGGCLSDVLFAFSNGFAHTVKLDESLSTNYDEGNFIIQKSGLGGTSNAVQPQRIDCLSQVLTKDEVLGKIKTTGIYRSTHNIHQSLMRYFNFDNTAASGQSWTTCSLWNSNGEYEVEIILFNDEVPNKFFARGTGYYGQVYIHSLSVEKIIAKADVIKEIIPYEVQVLPPFGTTKENENHAGYIFDDYYKAYYQSNTSSNDEQNNLFSNYGQFANLFLITPRGE</sequence>
<reference evidence="1 2" key="1">
    <citation type="journal article" date="2008" name="Foodborne Pathog. Dis.">
        <title>The complete genome sequence and analysis of the human pathogen Campylobacter lari.</title>
        <authorList>
            <person name="Miller W.G."/>
            <person name="Wang G."/>
            <person name="Binnewies T.T."/>
            <person name="Parker C.T."/>
        </authorList>
    </citation>
    <scope>NUCLEOTIDE SEQUENCE [LARGE SCALE GENOMIC DNA]</scope>
    <source>
        <strain evidence="2">RM2100 / D67 / ATCC BAA-1060</strain>
    </source>
</reference>
<protein>
    <submittedName>
        <fullName evidence="1">Uncharacterized protein</fullName>
    </submittedName>
</protein>
<evidence type="ECO:0000313" key="2">
    <source>
        <dbReference type="Proteomes" id="UP000007727"/>
    </source>
</evidence>
<dbReference type="KEGG" id="cla:CLA_0842"/>
<accession>B9KC79</accession>
<proteinExistence type="predicted"/>
<dbReference type="EMBL" id="CP000932">
    <property type="protein sequence ID" value="ACM64168.1"/>
    <property type="molecule type" value="Genomic_DNA"/>
</dbReference>
<dbReference type="eggNOG" id="ENOG5030MWW">
    <property type="taxonomic scope" value="Bacteria"/>
</dbReference>
<dbReference type="AlphaFoldDB" id="B9KC79"/>
<dbReference type="RefSeq" id="WP_012661551.1">
    <property type="nucleotide sequence ID" value="NC_012039.1"/>
</dbReference>
<dbReference type="HOGENOM" id="CLU_658387_0_0_7"/>
<dbReference type="Proteomes" id="UP000007727">
    <property type="component" value="Chromosome"/>
</dbReference>